<evidence type="ECO:0000313" key="1">
    <source>
        <dbReference type="EMBL" id="QHT92951.1"/>
    </source>
</evidence>
<reference evidence="1" key="1">
    <citation type="journal article" date="2020" name="Nature">
        <title>Giant virus diversity and host interactions through global metagenomics.</title>
        <authorList>
            <person name="Schulz F."/>
            <person name="Roux S."/>
            <person name="Paez-Espino D."/>
            <person name="Jungbluth S."/>
            <person name="Walsh D.A."/>
            <person name="Denef V.J."/>
            <person name="McMahon K.D."/>
            <person name="Konstantinidis K.T."/>
            <person name="Eloe-Fadrosh E.A."/>
            <person name="Kyrpides N.C."/>
            <person name="Woyke T."/>
        </authorList>
    </citation>
    <scope>NUCLEOTIDE SEQUENCE</scope>
    <source>
        <strain evidence="1">GVMAG-M-3300023184-89</strain>
    </source>
</reference>
<accession>A0A6C0II90</accession>
<sequence>MSIVALKRNSKRFQEPISANGFSLNGGLRNIGQVGPTNLAKSVTRTPFRGAIPMGHGGHLGKYVVAVYNSGSCCTNDPNIIKLSTKNTKGHIFESFKYPVCDNGNCGKGSQENWVQDFSAENFSQGVYIHNVISANGSCVMDKNETLLAEMPYKCPIAVTNTGQLQQCKAGTYHIGGKKYYQEYYAKTNGSGAIQSSDYMRSLLQKRHCLPTPPNKQHFPPNVNHDGCDENALTPAQAIAIGLLPKDWTG</sequence>
<name>A0A6C0II90_9ZZZZ</name>
<dbReference type="EMBL" id="MN740197">
    <property type="protein sequence ID" value="QHT92951.1"/>
    <property type="molecule type" value="Genomic_DNA"/>
</dbReference>
<proteinExistence type="predicted"/>
<protein>
    <submittedName>
        <fullName evidence="1">Uncharacterized protein</fullName>
    </submittedName>
</protein>
<dbReference type="AlphaFoldDB" id="A0A6C0II90"/>
<organism evidence="1">
    <name type="scientific">viral metagenome</name>
    <dbReference type="NCBI Taxonomy" id="1070528"/>
    <lineage>
        <taxon>unclassified sequences</taxon>
        <taxon>metagenomes</taxon>
        <taxon>organismal metagenomes</taxon>
    </lineage>
</organism>